<gene>
    <name evidence="1" type="ORF">Vadar_030879</name>
</gene>
<name>A0ACB7XVF8_9ERIC</name>
<organism evidence="1 2">
    <name type="scientific">Vaccinium darrowii</name>
    <dbReference type="NCBI Taxonomy" id="229202"/>
    <lineage>
        <taxon>Eukaryota</taxon>
        <taxon>Viridiplantae</taxon>
        <taxon>Streptophyta</taxon>
        <taxon>Embryophyta</taxon>
        <taxon>Tracheophyta</taxon>
        <taxon>Spermatophyta</taxon>
        <taxon>Magnoliopsida</taxon>
        <taxon>eudicotyledons</taxon>
        <taxon>Gunneridae</taxon>
        <taxon>Pentapetalae</taxon>
        <taxon>asterids</taxon>
        <taxon>Ericales</taxon>
        <taxon>Ericaceae</taxon>
        <taxon>Vaccinioideae</taxon>
        <taxon>Vaccinieae</taxon>
        <taxon>Vaccinium</taxon>
    </lineage>
</organism>
<evidence type="ECO:0000313" key="1">
    <source>
        <dbReference type="EMBL" id="KAH7844714.1"/>
    </source>
</evidence>
<reference evidence="1 2" key="1">
    <citation type="journal article" date="2021" name="Hortic Res">
        <title>High-quality reference genome and annotation aids understanding of berry development for evergreen blueberry (Vaccinium darrowii).</title>
        <authorList>
            <person name="Yu J."/>
            <person name="Hulse-Kemp A.M."/>
            <person name="Babiker E."/>
            <person name="Staton M."/>
        </authorList>
    </citation>
    <scope>NUCLEOTIDE SEQUENCE [LARGE SCALE GENOMIC DNA]</scope>
    <source>
        <strain evidence="2">cv. NJ 8807/NJ 8810</strain>
        <tissue evidence="1">Young leaf</tissue>
    </source>
</reference>
<sequence length="230" mass="26140">MDQIQHHNQSLTHLIITSQVLKRATQLLLSLYMFSFFFNSLKFHFSTLSIQLLSQSLDKNFIFLICNGLLMFIAKTSGFISLSPTSYHNPAQLLKKTEDIGNALMEKEVSLENTGHLVDYPMEGESEDSNLVLEDKEEEAPNGLLNNSALGGIPVTEDEKSEKDLDSIGFYISEEEKEEEEEDDEDEEGGGGEEDGLLSTDELNKKFDEFIRRMKEEIRIEAQQQLVMAY</sequence>
<comment type="caution">
    <text evidence="1">The sequence shown here is derived from an EMBL/GenBank/DDBJ whole genome shotgun (WGS) entry which is preliminary data.</text>
</comment>
<accession>A0ACB7XVF8</accession>
<dbReference type="Proteomes" id="UP000828048">
    <property type="component" value="Chromosome 1"/>
</dbReference>
<proteinExistence type="predicted"/>
<dbReference type="EMBL" id="CM037151">
    <property type="protein sequence ID" value="KAH7844714.1"/>
    <property type="molecule type" value="Genomic_DNA"/>
</dbReference>
<protein>
    <submittedName>
        <fullName evidence="1">Uncharacterized protein</fullName>
    </submittedName>
</protein>
<keyword evidence="2" id="KW-1185">Reference proteome</keyword>
<evidence type="ECO:0000313" key="2">
    <source>
        <dbReference type="Proteomes" id="UP000828048"/>
    </source>
</evidence>